<evidence type="ECO:0000313" key="3">
    <source>
        <dbReference type="EMBL" id="RYV52928.1"/>
    </source>
</evidence>
<comment type="caution">
    <text evidence="3">The sequence shown here is derived from an EMBL/GenBank/DDBJ whole genome shotgun (WGS) entry which is preliminary data.</text>
</comment>
<sequence length="361" mass="39201">MTDQSDHPAHGVASSRLSPSVEPFAGFRSFRTHHCVTGSMRHMYQLMGRDMSEELLLGLGAGVGFIYWQRTGQLPFLGGRANTGRPKEEGLEPLAGRRTGVVVTRHATSSARTAQSALVADLSVGTPAMLQVDMGLLPYFDFPVEYHFGGHVVAVVGYDEPGRTVLVCDRDTTLHPVSLESLAAARGSRFQPFPPKHASWTFDFTHQRAPRPDEVWEAISEGAKAMLEPPISNLGIRGIRKTAAMLPRWPSLLGVELLPDACFNSYLMIDAIGGTGGGLFRTMYAQFLDEAAAITGDPALPALAAEFRVAGDRWQEVADLFRTAHRSTDPAGPLSEIPRLLRSIADLEEAAWADLRALGRA</sequence>
<evidence type="ECO:0000259" key="1">
    <source>
        <dbReference type="Pfam" id="PF14399"/>
    </source>
</evidence>
<keyword evidence="4" id="KW-1185">Reference proteome</keyword>
<dbReference type="Pfam" id="PF16169">
    <property type="entry name" value="DUF4872"/>
    <property type="match status" value="1"/>
</dbReference>
<evidence type="ECO:0000313" key="4">
    <source>
        <dbReference type="Proteomes" id="UP000293764"/>
    </source>
</evidence>
<dbReference type="InterPro" id="IPR032369">
    <property type="entry name" value="DUF4872"/>
</dbReference>
<dbReference type="Proteomes" id="UP000293764">
    <property type="component" value="Unassembled WGS sequence"/>
</dbReference>
<dbReference type="AlphaFoldDB" id="A0A4Q5N3V6"/>
<dbReference type="EMBL" id="SDWW01000001">
    <property type="protein sequence ID" value="RYV52928.1"/>
    <property type="molecule type" value="Genomic_DNA"/>
</dbReference>
<proteinExistence type="predicted"/>
<gene>
    <name evidence="3" type="ORF">EUA98_00070</name>
</gene>
<evidence type="ECO:0000259" key="2">
    <source>
        <dbReference type="Pfam" id="PF16169"/>
    </source>
</evidence>
<feature type="domain" description="Butirosin biosynthesis protein H N-terminal" evidence="1">
    <location>
        <begin position="34"/>
        <end position="169"/>
    </location>
</feature>
<organism evidence="3 4">
    <name type="scientific">Pengzhenrongella frigida</name>
    <dbReference type="NCBI Taxonomy" id="1259133"/>
    <lineage>
        <taxon>Bacteria</taxon>
        <taxon>Bacillati</taxon>
        <taxon>Actinomycetota</taxon>
        <taxon>Actinomycetes</taxon>
        <taxon>Micrococcales</taxon>
        <taxon>Pengzhenrongella</taxon>
    </lineage>
</organism>
<dbReference type="OrthoDB" id="4075615at2"/>
<dbReference type="Pfam" id="PF14399">
    <property type="entry name" value="BtrH_N"/>
    <property type="match status" value="1"/>
</dbReference>
<accession>A0A4Q5N3V6</accession>
<feature type="domain" description="DUF4872" evidence="2">
    <location>
        <begin position="180"/>
        <end position="355"/>
    </location>
</feature>
<name>A0A4Q5N3V6_9MICO</name>
<protein>
    <submittedName>
        <fullName evidence="3">DUF4872 domain-containing protein</fullName>
    </submittedName>
</protein>
<reference evidence="3 4" key="1">
    <citation type="submission" date="2019-01" db="EMBL/GenBank/DDBJ databases">
        <title>Novel species of Cellulomonas.</title>
        <authorList>
            <person name="Liu Q."/>
            <person name="Xin Y.-H."/>
        </authorList>
    </citation>
    <scope>NUCLEOTIDE SEQUENCE [LARGE SCALE GENOMIC DNA]</scope>
    <source>
        <strain evidence="3 4">HLT2-17</strain>
    </source>
</reference>
<dbReference type="InterPro" id="IPR026935">
    <property type="entry name" value="BtrH_N"/>
</dbReference>